<protein>
    <submittedName>
        <fullName evidence="2">Uncharacterized protein</fullName>
    </submittedName>
</protein>
<feature type="compositionally biased region" description="Basic and acidic residues" evidence="1">
    <location>
        <begin position="1"/>
        <end position="11"/>
    </location>
</feature>
<evidence type="ECO:0000313" key="3">
    <source>
        <dbReference type="Proteomes" id="UP000015104"/>
    </source>
</evidence>
<dbReference type="AlphaFoldDB" id="T1K0H9"/>
<feature type="region of interest" description="Disordered" evidence="1">
    <location>
        <begin position="1"/>
        <end position="26"/>
    </location>
</feature>
<name>T1K0H9_TETUR</name>
<accession>T1K0H9</accession>
<reference evidence="2" key="2">
    <citation type="submission" date="2015-06" db="UniProtKB">
        <authorList>
            <consortium name="EnsemblMetazoa"/>
        </authorList>
    </citation>
    <scope>IDENTIFICATION</scope>
</reference>
<proteinExistence type="predicted"/>
<sequence length="57" mass="6260">MTQADEQNKLDGDDEDGNGDYKGDRDNFYAGIDVVQWIRKCYNKIFGGGEGKQVGGA</sequence>
<evidence type="ECO:0000313" key="2">
    <source>
        <dbReference type="EnsemblMetazoa" id="tetur03g07850.1"/>
    </source>
</evidence>
<dbReference type="EMBL" id="CAEY01001142">
    <property type="status" value="NOT_ANNOTATED_CDS"/>
    <property type="molecule type" value="Genomic_DNA"/>
</dbReference>
<dbReference type="Proteomes" id="UP000015104">
    <property type="component" value="Unassembled WGS sequence"/>
</dbReference>
<dbReference type="HOGENOM" id="CLU_2999034_0_0_1"/>
<evidence type="ECO:0000256" key="1">
    <source>
        <dbReference type="SAM" id="MobiDB-lite"/>
    </source>
</evidence>
<keyword evidence="3" id="KW-1185">Reference proteome</keyword>
<organism evidence="2 3">
    <name type="scientific">Tetranychus urticae</name>
    <name type="common">Two-spotted spider mite</name>
    <dbReference type="NCBI Taxonomy" id="32264"/>
    <lineage>
        <taxon>Eukaryota</taxon>
        <taxon>Metazoa</taxon>
        <taxon>Ecdysozoa</taxon>
        <taxon>Arthropoda</taxon>
        <taxon>Chelicerata</taxon>
        <taxon>Arachnida</taxon>
        <taxon>Acari</taxon>
        <taxon>Acariformes</taxon>
        <taxon>Trombidiformes</taxon>
        <taxon>Prostigmata</taxon>
        <taxon>Eleutherengona</taxon>
        <taxon>Raphignathae</taxon>
        <taxon>Tetranychoidea</taxon>
        <taxon>Tetranychidae</taxon>
        <taxon>Tetranychus</taxon>
    </lineage>
</organism>
<reference evidence="3" key="1">
    <citation type="submission" date="2011-08" db="EMBL/GenBank/DDBJ databases">
        <authorList>
            <person name="Rombauts S."/>
        </authorList>
    </citation>
    <scope>NUCLEOTIDE SEQUENCE</scope>
    <source>
        <strain evidence="3">London</strain>
    </source>
</reference>
<dbReference type="EnsemblMetazoa" id="tetur03g07850.1">
    <property type="protein sequence ID" value="tetur03g07850.1"/>
    <property type="gene ID" value="tetur03g07850"/>
</dbReference>